<evidence type="ECO:0000259" key="1">
    <source>
        <dbReference type="Pfam" id="PF22557"/>
    </source>
</evidence>
<dbReference type="RefSeq" id="WP_378391085.1">
    <property type="nucleotide sequence ID" value="NZ_JBHLWM010000008.1"/>
</dbReference>
<dbReference type="InterPro" id="IPR054335">
    <property type="entry name" value="DuOB_dom"/>
</dbReference>
<protein>
    <recommendedName>
        <fullName evidence="1">Dual OB-containing domain-containing protein</fullName>
    </recommendedName>
</protein>
<gene>
    <name evidence="2" type="ORF">ACFFJ6_19995</name>
</gene>
<dbReference type="Proteomes" id="UP001589775">
    <property type="component" value="Unassembled WGS sequence"/>
</dbReference>
<dbReference type="Pfam" id="PF22557">
    <property type="entry name" value="DuOB"/>
    <property type="match status" value="1"/>
</dbReference>
<proteinExistence type="predicted"/>
<name>A0ABV6EX11_9BRAD</name>
<comment type="caution">
    <text evidence="2">The sequence shown here is derived from an EMBL/GenBank/DDBJ whole genome shotgun (WGS) entry which is preliminary data.</text>
</comment>
<keyword evidence="3" id="KW-1185">Reference proteome</keyword>
<evidence type="ECO:0000313" key="2">
    <source>
        <dbReference type="EMBL" id="MFC0242784.1"/>
    </source>
</evidence>
<reference evidence="2 3" key="1">
    <citation type="submission" date="2024-09" db="EMBL/GenBank/DDBJ databases">
        <authorList>
            <person name="Sun Q."/>
            <person name="Mori K."/>
        </authorList>
    </citation>
    <scope>NUCLEOTIDE SEQUENCE [LARGE SCALE GENOMIC DNA]</scope>
    <source>
        <strain evidence="2 3">KCTC 23279</strain>
    </source>
</reference>
<feature type="domain" description="Dual OB-containing" evidence="1">
    <location>
        <begin position="8"/>
        <end position="226"/>
    </location>
</feature>
<sequence length="232" mass="25297">MPRPNYSKTILCLANSRRPGGACFAGKELEVGKLGHWVRPIDAKRSNAIAERDAKYADGVSADLLDIVRMPMSAAAPSDHQTENHQIDPGFYWTKKGRATWEQIIEATDKVAGPLWSDGDHSFHGLNDKVNEETAKTLDGSLLLIKPSQLELVVGEESKFGGGTARKVRAKFKLNGTDYNFVVTDPWIETKYLAKPDGSYAVDGSRLCVSLAEILNGSATKLVAAVITPDRI</sequence>
<evidence type="ECO:0000313" key="3">
    <source>
        <dbReference type="Proteomes" id="UP001589775"/>
    </source>
</evidence>
<accession>A0ABV6EX11</accession>
<organism evidence="2 3">
    <name type="scientific">Rhodopseudomonas telluris</name>
    <dbReference type="NCBI Taxonomy" id="644215"/>
    <lineage>
        <taxon>Bacteria</taxon>
        <taxon>Pseudomonadati</taxon>
        <taxon>Pseudomonadota</taxon>
        <taxon>Alphaproteobacteria</taxon>
        <taxon>Hyphomicrobiales</taxon>
        <taxon>Nitrobacteraceae</taxon>
        <taxon>Rhodopseudomonas</taxon>
    </lineage>
</organism>
<dbReference type="EMBL" id="JBHLWM010000008">
    <property type="protein sequence ID" value="MFC0242784.1"/>
    <property type="molecule type" value="Genomic_DNA"/>
</dbReference>